<organism evidence="2 3">
    <name type="scientific">Elysia crispata</name>
    <name type="common">lettuce slug</name>
    <dbReference type="NCBI Taxonomy" id="231223"/>
    <lineage>
        <taxon>Eukaryota</taxon>
        <taxon>Metazoa</taxon>
        <taxon>Spiralia</taxon>
        <taxon>Lophotrochozoa</taxon>
        <taxon>Mollusca</taxon>
        <taxon>Gastropoda</taxon>
        <taxon>Heterobranchia</taxon>
        <taxon>Euthyneura</taxon>
        <taxon>Panpulmonata</taxon>
        <taxon>Sacoglossa</taxon>
        <taxon>Placobranchoidea</taxon>
        <taxon>Plakobranchidae</taxon>
        <taxon>Elysia</taxon>
    </lineage>
</organism>
<evidence type="ECO:0000313" key="3">
    <source>
        <dbReference type="Proteomes" id="UP001283361"/>
    </source>
</evidence>
<evidence type="ECO:0000313" key="2">
    <source>
        <dbReference type="EMBL" id="KAK3768838.1"/>
    </source>
</evidence>
<sequence>MRRLRRGLEILTLSDYDDATTTSDLTERGRCGEYTAAAAAVRGQYYYGGRCDSTDYDTTSAVQRWNEVENTYSELSAEMRLQVYDEMRGPCRACIWPDPSRNRLGLVTFTTNECVRQYVTKPRCATGMGIPDVGDDGDGSTDDSDGYDGTR</sequence>
<dbReference type="AlphaFoldDB" id="A0AAE1DGP5"/>
<dbReference type="Proteomes" id="UP001283361">
    <property type="component" value="Unassembled WGS sequence"/>
</dbReference>
<comment type="caution">
    <text evidence="2">The sequence shown here is derived from an EMBL/GenBank/DDBJ whole genome shotgun (WGS) entry which is preliminary data.</text>
</comment>
<feature type="region of interest" description="Disordered" evidence="1">
    <location>
        <begin position="129"/>
        <end position="151"/>
    </location>
</feature>
<reference evidence="2" key="1">
    <citation type="journal article" date="2023" name="G3 (Bethesda)">
        <title>A reference genome for the long-term kleptoplast-retaining sea slug Elysia crispata morphotype clarki.</title>
        <authorList>
            <person name="Eastman K.E."/>
            <person name="Pendleton A.L."/>
            <person name="Shaikh M.A."/>
            <person name="Suttiyut T."/>
            <person name="Ogas R."/>
            <person name="Tomko P."/>
            <person name="Gavelis G."/>
            <person name="Widhalm J.R."/>
            <person name="Wisecaver J.H."/>
        </authorList>
    </citation>
    <scope>NUCLEOTIDE SEQUENCE</scope>
    <source>
        <strain evidence="2">ECLA1</strain>
    </source>
</reference>
<keyword evidence="3" id="KW-1185">Reference proteome</keyword>
<name>A0AAE1DGP5_9GAST</name>
<feature type="compositionally biased region" description="Acidic residues" evidence="1">
    <location>
        <begin position="133"/>
        <end position="151"/>
    </location>
</feature>
<proteinExistence type="predicted"/>
<evidence type="ECO:0000256" key="1">
    <source>
        <dbReference type="SAM" id="MobiDB-lite"/>
    </source>
</evidence>
<protein>
    <submittedName>
        <fullName evidence="2">Uncharacterized protein</fullName>
    </submittedName>
</protein>
<gene>
    <name evidence="2" type="ORF">RRG08_045541</name>
</gene>
<dbReference type="EMBL" id="JAWDGP010004011">
    <property type="protein sequence ID" value="KAK3768838.1"/>
    <property type="molecule type" value="Genomic_DNA"/>
</dbReference>
<accession>A0AAE1DGP5</accession>